<feature type="region of interest" description="Disordered" evidence="1">
    <location>
        <begin position="1"/>
        <end position="87"/>
    </location>
</feature>
<feature type="compositionally biased region" description="Low complexity" evidence="1">
    <location>
        <begin position="39"/>
        <end position="55"/>
    </location>
</feature>
<proteinExistence type="predicted"/>
<reference evidence="2 3" key="1">
    <citation type="submission" date="2023-07" db="EMBL/GenBank/DDBJ databases">
        <title>Sequencing the genomes of 1000 actinobacteria strains.</title>
        <authorList>
            <person name="Klenk H.-P."/>
        </authorList>
    </citation>
    <scope>NUCLEOTIDE SEQUENCE [LARGE SCALE GENOMIC DNA]</scope>
    <source>
        <strain evidence="2 3">DSM 44109</strain>
    </source>
</reference>
<dbReference type="Proteomes" id="UP001230426">
    <property type="component" value="Unassembled WGS sequence"/>
</dbReference>
<gene>
    <name evidence="2" type="ORF">J2S55_006676</name>
</gene>
<comment type="caution">
    <text evidence="2">The sequence shown here is derived from an EMBL/GenBank/DDBJ whole genome shotgun (WGS) entry which is preliminary data.</text>
</comment>
<keyword evidence="3" id="KW-1185">Reference proteome</keyword>
<sequence>MLEQTFSSDRADLSLLPGPGALAHGGSGPAGMDAPQDTPDGPALADAPQGAPDGPDGSGGPADGSGSPDGPVDGGEDGRTPRSGGDA</sequence>
<accession>A0ABT9RGB8</accession>
<name>A0ABT9RGB8_9ACTN</name>
<feature type="compositionally biased region" description="Low complexity" evidence="1">
    <location>
        <begin position="13"/>
        <end position="22"/>
    </location>
</feature>
<dbReference type="EMBL" id="JAUSRB010000002">
    <property type="protein sequence ID" value="MDP9867410.1"/>
    <property type="molecule type" value="Genomic_DNA"/>
</dbReference>
<organism evidence="2 3">
    <name type="scientific">Streptosporangium brasiliense</name>
    <dbReference type="NCBI Taxonomy" id="47480"/>
    <lineage>
        <taxon>Bacteria</taxon>
        <taxon>Bacillati</taxon>
        <taxon>Actinomycetota</taxon>
        <taxon>Actinomycetes</taxon>
        <taxon>Streptosporangiales</taxon>
        <taxon>Streptosporangiaceae</taxon>
        <taxon>Streptosporangium</taxon>
    </lineage>
</organism>
<evidence type="ECO:0000313" key="3">
    <source>
        <dbReference type="Proteomes" id="UP001230426"/>
    </source>
</evidence>
<evidence type="ECO:0008006" key="4">
    <source>
        <dbReference type="Google" id="ProtNLM"/>
    </source>
</evidence>
<evidence type="ECO:0000313" key="2">
    <source>
        <dbReference type="EMBL" id="MDP9867410.1"/>
    </source>
</evidence>
<dbReference type="RefSeq" id="WP_306868934.1">
    <property type="nucleotide sequence ID" value="NZ_JAUSRB010000002.1"/>
</dbReference>
<evidence type="ECO:0000256" key="1">
    <source>
        <dbReference type="SAM" id="MobiDB-lite"/>
    </source>
</evidence>
<protein>
    <recommendedName>
        <fullName evidence="4">BatC protein</fullName>
    </recommendedName>
</protein>